<dbReference type="Proteomes" id="UP000005239">
    <property type="component" value="Unassembled WGS sequence"/>
</dbReference>
<evidence type="ECO:0000313" key="2">
    <source>
        <dbReference type="Proteomes" id="UP000005239"/>
    </source>
</evidence>
<evidence type="ECO:0000313" key="1">
    <source>
        <dbReference type="EnsemblMetazoa" id="PPA44985.1"/>
    </source>
</evidence>
<accession>A0A2A6CZB8</accession>
<reference evidence="2" key="1">
    <citation type="journal article" date="2008" name="Nat. Genet.">
        <title>The Pristionchus pacificus genome provides a unique perspective on nematode lifestyle and parasitism.</title>
        <authorList>
            <person name="Dieterich C."/>
            <person name="Clifton S.W."/>
            <person name="Schuster L.N."/>
            <person name="Chinwalla A."/>
            <person name="Delehaunty K."/>
            <person name="Dinkelacker I."/>
            <person name="Fulton L."/>
            <person name="Fulton R."/>
            <person name="Godfrey J."/>
            <person name="Minx P."/>
            <person name="Mitreva M."/>
            <person name="Roeseler W."/>
            <person name="Tian H."/>
            <person name="Witte H."/>
            <person name="Yang S.P."/>
            <person name="Wilson R.K."/>
            <person name="Sommer R.J."/>
        </authorList>
    </citation>
    <scope>NUCLEOTIDE SEQUENCE [LARGE SCALE GENOMIC DNA]</scope>
    <source>
        <strain evidence="2">PS312</strain>
    </source>
</reference>
<gene>
    <name evidence="1" type="primary">WBGene00283354</name>
</gene>
<reference evidence="1" key="2">
    <citation type="submission" date="2022-06" db="UniProtKB">
        <authorList>
            <consortium name="EnsemblMetazoa"/>
        </authorList>
    </citation>
    <scope>IDENTIFICATION</scope>
    <source>
        <strain evidence="1">PS312</strain>
    </source>
</reference>
<name>A0A2A6CZB8_PRIPA</name>
<organism evidence="1 2">
    <name type="scientific">Pristionchus pacificus</name>
    <name type="common">Parasitic nematode worm</name>
    <dbReference type="NCBI Taxonomy" id="54126"/>
    <lineage>
        <taxon>Eukaryota</taxon>
        <taxon>Metazoa</taxon>
        <taxon>Ecdysozoa</taxon>
        <taxon>Nematoda</taxon>
        <taxon>Chromadorea</taxon>
        <taxon>Rhabditida</taxon>
        <taxon>Rhabditina</taxon>
        <taxon>Diplogasteromorpha</taxon>
        <taxon>Diplogasteroidea</taxon>
        <taxon>Neodiplogasteridae</taxon>
        <taxon>Pristionchus</taxon>
    </lineage>
</organism>
<sequence length="173" mass="17752">MGGRLLTGLSAERGTRGGLAARPKGAGDEWRDELTIEGAAAPLSLAPIGVLGCPITPTAGVCGSTGCCCAAAAEVEATCEWSRGVEPPADGSRREAAAAAAAACCCWCCAMWSRTARTGGWLLGGRGGFSTTGFFIVSIVWNEGTKGLPFDCRLLEWLNVEGRRGTRTAIGRG</sequence>
<protein>
    <submittedName>
        <fullName evidence="1">Uncharacterized protein</fullName>
    </submittedName>
</protein>
<accession>A0A8R1V5G8</accession>
<proteinExistence type="predicted"/>
<keyword evidence="2" id="KW-1185">Reference proteome</keyword>
<dbReference type="AlphaFoldDB" id="A0A2A6CZB8"/>
<dbReference type="EnsemblMetazoa" id="PPA44985.1">
    <property type="protein sequence ID" value="PPA44985.1"/>
    <property type="gene ID" value="WBGene00283354"/>
</dbReference>